<gene>
    <name evidence="2" type="ORF">KHC33_04955</name>
</gene>
<proteinExistence type="predicted"/>
<reference evidence="2 3" key="1">
    <citation type="submission" date="2021-05" db="EMBL/GenBank/DDBJ databases">
        <title>A novel Methanospirillum isolate from a pyrite-forming mixed culture.</title>
        <authorList>
            <person name="Bunk B."/>
            <person name="Sproer C."/>
            <person name="Spring S."/>
            <person name="Pester M."/>
        </authorList>
    </citation>
    <scope>NUCLEOTIDE SEQUENCE [LARGE SCALE GENOMIC DNA]</scope>
    <source>
        <strain evidence="2 3">J.3.6.1-F.2.7.3</strain>
    </source>
</reference>
<dbReference type="Proteomes" id="UP000680656">
    <property type="component" value="Chromosome"/>
</dbReference>
<evidence type="ECO:0000313" key="2">
    <source>
        <dbReference type="EMBL" id="QVV89850.1"/>
    </source>
</evidence>
<dbReference type="EMBL" id="CP075546">
    <property type="protein sequence ID" value="QVV89850.1"/>
    <property type="molecule type" value="Genomic_DNA"/>
</dbReference>
<keyword evidence="3" id="KW-1185">Reference proteome</keyword>
<name>A0A8E7EKS6_9EURY</name>
<protein>
    <submittedName>
        <fullName evidence="2">Uncharacterized protein</fullName>
    </submittedName>
</protein>
<feature type="region of interest" description="Disordered" evidence="1">
    <location>
        <begin position="177"/>
        <end position="203"/>
    </location>
</feature>
<dbReference type="GeneID" id="65096509"/>
<dbReference type="KEGG" id="mrtj:KHC33_04955"/>
<organism evidence="2 3">
    <name type="scientific">Methanospirillum purgamenti</name>
    <dbReference type="NCBI Taxonomy" id="2834276"/>
    <lineage>
        <taxon>Archaea</taxon>
        <taxon>Methanobacteriati</taxon>
        <taxon>Methanobacteriota</taxon>
        <taxon>Stenosarchaea group</taxon>
        <taxon>Methanomicrobia</taxon>
        <taxon>Methanomicrobiales</taxon>
        <taxon>Methanospirillaceae</taxon>
        <taxon>Methanospirillum</taxon>
    </lineage>
</organism>
<dbReference type="AlphaFoldDB" id="A0A8E7EKS6"/>
<dbReference type="RefSeq" id="WP_214420633.1">
    <property type="nucleotide sequence ID" value="NZ_CP075546.1"/>
</dbReference>
<accession>A0A8E7EKS6</accession>
<evidence type="ECO:0000256" key="1">
    <source>
        <dbReference type="SAM" id="MobiDB-lite"/>
    </source>
</evidence>
<evidence type="ECO:0000313" key="3">
    <source>
        <dbReference type="Proteomes" id="UP000680656"/>
    </source>
</evidence>
<sequence length="203" mass="23554">MQINSEDLKKIVTWSYELTVLMPSPKEYNKKEEDRKKFVIDSRSKFKSLPEALRQMDDAAASITHFVKTAAYFLPRKDAGVKPEQMLPFLQRLLEQVGELNSTIEKPEMVREHLMYLIGYANWNADAVCVILTANNGDFNKSSEVIRKMVKAELRVLGAEDQVNDICSRVEKWVKREDSSRQGGNQNRERNYNRGGYQQRRGY</sequence>